<keyword evidence="2" id="KW-0812">Transmembrane</keyword>
<organism evidence="3 4">
    <name type="scientific">Angustibacter aerolatus</name>
    <dbReference type="NCBI Taxonomy" id="1162965"/>
    <lineage>
        <taxon>Bacteria</taxon>
        <taxon>Bacillati</taxon>
        <taxon>Actinomycetota</taxon>
        <taxon>Actinomycetes</taxon>
        <taxon>Kineosporiales</taxon>
        <taxon>Kineosporiaceae</taxon>
    </lineage>
</organism>
<proteinExistence type="predicted"/>
<evidence type="ECO:0000256" key="1">
    <source>
        <dbReference type="SAM" id="MobiDB-lite"/>
    </source>
</evidence>
<comment type="caution">
    <text evidence="3">The sequence shown here is derived from an EMBL/GenBank/DDBJ whole genome shotgun (WGS) entry which is preliminary data.</text>
</comment>
<sequence length="187" mass="19495">MTAITLAAPRTTSARGRARLVAVPSAPAVPVPRARRVPTAVRHGSLRLTRRGRLVVLALLLAVAAAVSVLAGGTSLAGTSVGERPAVRYVTVQPGETLWAIAGTVAPHVDRRDTVQQIAEPERARRLRPAGRAAARRPPAAALAAPSARHGPATTRSRGRRRPRVPVLGVVETRRRAPPLAPASAPG</sequence>
<reference evidence="4" key="1">
    <citation type="journal article" date="2019" name="Int. J. Syst. Evol. Microbiol.">
        <title>The Global Catalogue of Microorganisms (GCM) 10K type strain sequencing project: providing services to taxonomists for standard genome sequencing and annotation.</title>
        <authorList>
            <consortium name="The Broad Institute Genomics Platform"/>
            <consortium name="The Broad Institute Genome Sequencing Center for Infectious Disease"/>
            <person name="Wu L."/>
            <person name="Ma J."/>
        </authorList>
    </citation>
    <scope>NUCLEOTIDE SEQUENCE [LARGE SCALE GENOMIC DNA]</scope>
    <source>
        <strain evidence="4">NBRC 108730</strain>
    </source>
</reference>
<dbReference type="CDD" id="cd00118">
    <property type="entry name" value="LysM"/>
    <property type="match status" value="1"/>
</dbReference>
<dbReference type="EMBL" id="BSUZ01000001">
    <property type="protein sequence ID" value="GMA89139.1"/>
    <property type="molecule type" value="Genomic_DNA"/>
</dbReference>
<keyword evidence="2" id="KW-1133">Transmembrane helix</keyword>
<evidence type="ECO:0000313" key="4">
    <source>
        <dbReference type="Proteomes" id="UP001157017"/>
    </source>
</evidence>
<name>A0ABQ6JP84_9ACTN</name>
<evidence type="ECO:0008006" key="5">
    <source>
        <dbReference type="Google" id="ProtNLM"/>
    </source>
</evidence>
<dbReference type="InterPro" id="IPR018392">
    <property type="entry name" value="LysM"/>
</dbReference>
<keyword evidence="4" id="KW-1185">Reference proteome</keyword>
<evidence type="ECO:0000256" key="2">
    <source>
        <dbReference type="SAM" id="Phobius"/>
    </source>
</evidence>
<gene>
    <name evidence="3" type="ORF">GCM10025868_43890</name>
</gene>
<feature type="region of interest" description="Disordered" evidence="1">
    <location>
        <begin position="122"/>
        <end position="187"/>
    </location>
</feature>
<accession>A0ABQ6JP84</accession>
<feature type="transmembrane region" description="Helical" evidence="2">
    <location>
        <begin position="54"/>
        <end position="78"/>
    </location>
</feature>
<dbReference type="Proteomes" id="UP001157017">
    <property type="component" value="Unassembled WGS sequence"/>
</dbReference>
<protein>
    <recommendedName>
        <fullName evidence="5">LysM domain-containing protein</fullName>
    </recommendedName>
</protein>
<feature type="compositionally biased region" description="Low complexity" evidence="1">
    <location>
        <begin position="130"/>
        <end position="153"/>
    </location>
</feature>
<keyword evidence="2" id="KW-0472">Membrane</keyword>
<evidence type="ECO:0000313" key="3">
    <source>
        <dbReference type="EMBL" id="GMA89139.1"/>
    </source>
</evidence>